<evidence type="ECO:0000313" key="2">
    <source>
        <dbReference type="EMBL" id="TRM69989.1"/>
    </source>
</evidence>
<feature type="region of interest" description="Disordered" evidence="1">
    <location>
        <begin position="104"/>
        <end position="140"/>
    </location>
</feature>
<accession>A0A550CYW8</accession>
<reference evidence="2 3" key="1">
    <citation type="journal article" date="2019" name="New Phytol.">
        <title>Comparative genomics reveals unique wood-decay strategies and fruiting body development in the Schizophyllaceae.</title>
        <authorList>
            <person name="Almasi E."/>
            <person name="Sahu N."/>
            <person name="Krizsan K."/>
            <person name="Balint B."/>
            <person name="Kovacs G.M."/>
            <person name="Kiss B."/>
            <person name="Cseklye J."/>
            <person name="Drula E."/>
            <person name="Henrissat B."/>
            <person name="Nagy I."/>
            <person name="Chovatia M."/>
            <person name="Adam C."/>
            <person name="LaButti K."/>
            <person name="Lipzen A."/>
            <person name="Riley R."/>
            <person name="Grigoriev I.V."/>
            <person name="Nagy L.G."/>
        </authorList>
    </citation>
    <scope>NUCLEOTIDE SEQUENCE [LARGE SCALE GENOMIC DNA]</scope>
    <source>
        <strain evidence="2 3">NL-1724</strain>
    </source>
</reference>
<gene>
    <name evidence="2" type="ORF">BD626DRAFT_475936</name>
</gene>
<evidence type="ECO:0000256" key="1">
    <source>
        <dbReference type="SAM" id="MobiDB-lite"/>
    </source>
</evidence>
<proteinExistence type="predicted"/>
<comment type="caution">
    <text evidence="2">The sequence shown here is derived from an EMBL/GenBank/DDBJ whole genome shotgun (WGS) entry which is preliminary data.</text>
</comment>
<sequence length="293" mass="32480">MSSSLFNDPEQLLGCFSPAVPSHYVDLWVSHGGLIVNPSEDDCRRVNFFFCAGLKDPWFAQLNSRPLTVVHPEWIKMAIAQNFAYTELSDYLLNGLVDEGEIPLVDQSRSSPPTPCPPERSTVQDRSSHTAQVNNQKRRRSALDFSFSALDRRPTKKTRLASPHATEASICSFQSPSLASSRSDQLPARLADNHERVIARLPRLAKTCDPVELFASRITLREAPRHVLSRPAVDTPLVFWTDIKHHNLDSTGCLSLTSDILTGAPATLSVVLDVKKAYRGKSFACVEITSNVL</sequence>
<dbReference type="AlphaFoldDB" id="A0A550CYW8"/>
<keyword evidence="3" id="KW-1185">Reference proteome</keyword>
<organism evidence="2 3">
    <name type="scientific">Schizophyllum amplum</name>
    <dbReference type="NCBI Taxonomy" id="97359"/>
    <lineage>
        <taxon>Eukaryota</taxon>
        <taxon>Fungi</taxon>
        <taxon>Dikarya</taxon>
        <taxon>Basidiomycota</taxon>
        <taxon>Agaricomycotina</taxon>
        <taxon>Agaricomycetes</taxon>
        <taxon>Agaricomycetidae</taxon>
        <taxon>Agaricales</taxon>
        <taxon>Schizophyllaceae</taxon>
        <taxon>Schizophyllum</taxon>
    </lineage>
</organism>
<protein>
    <recommendedName>
        <fullName evidence="4">BRCT domain-containing protein</fullName>
    </recommendedName>
</protein>
<evidence type="ECO:0008006" key="4">
    <source>
        <dbReference type="Google" id="ProtNLM"/>
    </source>
</evidence>
<dbReference type="OrthoDB" id="2991274at2759"/>
<dbReference type="EMBL" id="VDMD01000001">
    <property type="protein sequence ID" value="TRM69989.1"/>
    <property type="molecule type" value="Genomic_DNA"/>
</dbReference>
<evidence type="ECO:0000313" key="3">
    <source>
        <dbReference type="Proteomes" id="UP000320762"/>
    </source>
</evidence>
<dbReference type="Proteomes" id="UP000320762">
    <property type="component" value="Unassembled WGS sequence"/>
</dbReference>
<name>A0A550CYW8_9AGAR</name>